<dbReference type="NCBIfam" id="TIGR03990">
    <property type="entry name" value="Arch_GlmM"/>
    <property type="match status" value="1"/>
</dbReference>
<dbReference type="PRINTS" id="PR00509">
    <property type="entry name" value="PGMPMM"/>
</dbReference>
<evidence type="ECO:0000256" key="3">
    <source>
        <dbReference type="ARBA" id="ARBA00022553"/>
    </source>
</evidence>
<dbReference type="PANTHER" id="PTHR42946:SF1">
    <property type="entry name" value="PHOSPHOGLUCOMUTASE (ALPHA-D-GLUCOSE-1,6-BISPHOSPHATE-DEPENDENT)"/>
    <property type="match status" value="1"/>
</dbReference>
<dbReference type="Pfam" id="PF02879">
    <property type="entry name" value="PGM_PMM_II"/>
    <property type="match status" value="1"/>
</dbReference>
<dbReference type="InterPro" id="IPR005844">
    <property type="entry name" value="A-D-PHexomutase_a/b/a-I"/>
</dbReference>
<proteinExistence type="inferred from homology"/>
<evidence type="ECO:0000256" key="5">
    <source>
        <dbReference type="ARBA" id="ARBA00022842"/>
    </source>
</evidence>
<dbReference type="Gene3D" id="3.40.120.10">
    <property type="entry name" value="Alpha-D-Glucose-1,6-Bisphosphate, subunit A, domain 3"/>
    <property type="match status" value="3"/>
</dbReference>
<dbReference type="Pfam" id="PF02880">
    <property type="entry name" value="PGM_PMM_III"/>
    <property type="match status" value="1"/>
</dbReference>
<dbReference type="PROSITE" id="PS00710">
    <property type="entry name" value="PGM_PMM"/>
    <property type="match status" value="1"/>
</dbReference>
<dbReference type="PANTHER" id="PTHR42946">
    <property type="entry name" value="PHOSPHOHEXOSE MUTASE"/>
    <property type="match status" value="1"/>
</dbReference>
<dbReference type="EC" id="5.4.2.10" evidence="12"/>
<evidence type="ECO:0000259" key="10">
    <source>
        <dbReference type="Pfam" id="PF02879"/>
    </source>
</evidence>
<dbReference type="InterPro" id="IPR005845">
    <property type="entry name" value="A-D-PHexomutase_a/b/a-II"/>
</dbReference>
<comment type="similarity">
    <text evidence="2 7">Belongs to the phosphohexose mutase family.</text>
</comment>
<dbReference type="GO" id="GO:0008966">
    <property type="term" value="F:phosphoglucosamine mutase activity"/>
    <property type="evidence" value="ECO:0007669"/>
    <property type="project" value="UniProtKB-EC"/>
</dbReference>
<comment type="cofactor">
    <cofactor evidence="1">
        <name>Mg(2+)</name>
        <dbReference type="ChEBI" id="CHEBI:18420"/>
    </cofactor>
</comment>
<evidence type="ECO:0000259" key="9">
    <source>
        <dbReference type="Pfam" id="PF02878"/>
    </source>
</evidence>
<evidence type="ECO:0000259" key="11">
    <source>
        <dbReference type="Pfam" id="PF02880"/>
    </source>
</evidence>
<protein>
    <submittedName>
        <fullName evidence="12">Phosphoglucosamine mutase</fullName>
        <ecNumber evidence="12">5.4.2.10</ecNumber>
    </submittedName>
</protein>
<sequence length="452" mass="46772">MVSVSGIRGRVGDPLTPELVCGAAAAFGAFLRGEGASGPVVLGRDSRTSGPMLCAAAIAGLQSVGVDVIDVGIVPTPTVLLAVGHHHAAGGIAITASHNPAEWNALKLVTGEGMFLDADASLRYRRFLREDDPPRAAWNALGGLSSDDEAIDRHLEAILALDILDVEAIRAAALPVALDCVRGAGGLVVPRLLEALGCTVTAIHTEADGHFPRDPEPTAEHLAELGEVVRASGAVVGLAVDPDVDRLSLVDETGAAVGEDLTLALAVDTVLRRTRGPVVTNLSTSRVVADAAAAHDVPMVLAPVGEINVARRMQAEGAVIGGEGNGGVILPALHHTRDAPVAVALILQHLVDTGEALAGAVARWPTYHIVKTKVAFDRSALDAAYAALSDDLDADVEDRTDGLRLGWNERRAWLHVRPSGTEPIVRLIAEAPDEKAAQALVDRAGSILDGVA</sequence>
<evidence type="ECO:0000256" key="2">
    <source>
        <dbReference type="ARBA" id="ARBA00010231"/>
    </source>
</evidence>
<dbReference type="EMBL" id="JBBHLI010000010">
    <property type="protein sequence ID" value="MEK9502317.1"/>
    <property type="molecule type" value="Genomic_DNA"/>
</dbReference>
<dbReference type="Gene3D" id="3.30.310.50">
    <property type="entry name" value="Alpha-D-phosphohexomutase, C-terminal domain"/>
    <property type="match status" value="1"/>
</dbReference>
<evidence type="ECO:0000256" key="7">
    <source>
        <dbReference type="RuleBase" id="RU004326"/>
    </source>
</evidence>
<dbReference type="SUPFAM" id="SSF55957">
    <property type="entry name" value="Phosphoglucomutase, C-terminal domain"/>
    <property type="match status" value="1"/>
</dbReference>
<reference evidence="12 13" key="1">
    <citation type="submission" date="2024-02" db="EMBL/GenBank/DDBJ databases">
        <title>A novel Gemmatimonadota bacterium.</title>
        <authorList>
            <person name="Du Z.-J."/>
            <person name="Ye Y.-Q."/>
        </authorList>
    </citation>
    <scope>NUCLEOTIDE SEQUENCE [LARGE SCALE GENOMIC DNA]</scope>
    <source>
        <strain evidence="12 13">DH-20</strain>
    </source>
</reference>
<evidence type="ECO:0000256" key="1">
    <source>
        <dbReference type="ARBA" id="ARBA00001946"/>
    </source>
</evidence>
<feature type="domain" description="Alpha-D-phosphohexomutase alpha/beta/alpha" evidence="10">
    <location>
        <begin position="164"/>
        <end position="254"/>
    </location>
</feature>
<dbReference type="InterPro" id="IPR050060">
    <property type="entry name" value="Phosphoglucosamine_mutase"/>
</dbReference>
<evidence type="ECO:0000259" key="8">
    <source>
        <dbReference type="Pfam" id="PF00408"/>
    </source>
</evidence>
<keyword evidence="5 7" id="KW-0460">Magnesium</keyword>
<dbReference type="RefSeq" id="WP_405274354.1">
    <property type="nucleotide sequence ID" value="NZ_JBBHLI010000010.1"/>
</dbReference>
<accession>A0ABU9EC57</accession>
<dbReference type="InterPro" id="IPR005846">
    <property type="entry name" value="A-D-PHexomutase_a/b/a-III"/>
</dbReference>
<gene>
    <name evidence="12" type="primary">glmM</name>
    <name evidence="12" type="ORF">WI372_15090</name>
</gene>
<dbReference type="Proteomes" id="UP001484239">
    <property type="component" value="Unassembled WGS sequence"/>
</dbReference>
<dbReference type="Pfam" id="PF02878">
    <property type="entry name" value="PGM_PMM_I"/>
    <property type="match status" value="1"/>
</dbReference>
<evidence type="ECO:0000256" key="6">
    <source>
        <dbReference type="ARBA" id="ARBA00023235"/>
    </source>
</evidence>
<feature type="domain" description="Alpha-D-phosphohexomutase alpha/beta/alpha" evidence="11">
    <location>
        <begin position="260"/>
        <end position="367"/>
    </location>
</feature>
<dbReference type="InterPro" id="IPR005841">
    <property type="entry name" value="Alpha-D-phosphohexomutase_SF"/>
</dbReference>
<dbReference type="SUPFAM" id="SSF53738">
    <property type="entry name" value="Phosphoglucomutase, first 3 domains"/>
    <property type="match status" value="3"/>
</dbReference>
<evidence type="ECO:0000313" key="12">
    <source>
        <dbReference type="EMBL" id="MEK9502317.1"/>
    </source>
</evidence>
<dbReference type="InterPro" id="IPR005843">
    <property type="entry name" value="A-D-PHexomutase_C"/>
</dbReference>
<keyword evidence="4 7" id="KW-0479">Metal-binding</keyword>
<keyword evidence="3" id="KW-0597">Phosphoprotein</keyword>
<dbReference type="InterPro" id="IPR024086">
    <property type="entry name" value="GlmM_arc-type"/>
</dbReference>
<organism evidence="12 13">
    <name type="scientific">Gaopeijia maritima</name>
    <dbReference type="NCBI Taxonomy" id="3119007"/>
    <lineage>
        <taxon>Bacteria</taxon>
        <taxon>Pseudomonadati</taxon>
        <taxon>Gemmatimonadota</taxon>
        <taxon>Longimicrobiia</taxon>
        <taxon>Gaopeijiales</taxon>
        <taxon>Gaopeijiaceae</taxon>
        <taxon>Gaopeijia</taxon>
    </lineage>
</organism>
<dbReference type="InterPro" id="IPR016055">
    <property type="entry name" value="A-D-PHexomutase_a/b/a-I/II/III"/>
</dbReference>
<dbReference type="Pfam" id="PF00408">
    <property type="entry name" value="PGM_PMM_IV"/>
    <property type="match status" value="1"/>
</dbReference>
<comment type="caution">
    <text evidence="12">The sequence shown here is derived from an EMBL/GenBank/DDBJ whole genome shotgun (WGS) entry which is preliminary data.</text>
</comment>
<keyword evidence="6 12" id="KW-0413">Isomerase</keyword>
<dbReference type="InterPro" id="IPR036900">
    <property type="entry name" value="A-D-PHexomutase_C_sf"/>
</dbReference>
<evidence type="ECO:0000313" key="13">
    <source>
        <dbReference type="Proteomes" id="UP001484239"/>
    </source>
</evidence>
<feature type="domain" description="Alpha-D-phosphohexomutase alpha/beta/alpha" evidence="9">
    <location>
        <begin position="5"/>
        <end position="119"/>
    </location>
</feature>
<dbReference type="InterPro" id="IPR016066">
    <property type="entry name" value="A-D-PHexomutase_CS"/>
</dbReference>
<name>A0ABU9EC57_9BACT</name>
<keyword evidence="13" id="KW-1185">Reference proteome</keyword>
<evidence type="ECO:0000256" key="4">
    <source>
        <dbReference type="ARBA" id="ARBA00022723"/>
    </source>
</evidence>
<feature type="domain" description="Alpha-D-phosphohexomutase C-terminal" evidence="8">
    <location>
        <begin position="381"/>
        <end position="443"/>
    </location>
</feature>